<evidence type="ECO:0000259" key="14">
    <source>
        <dbReference type="Pfam" id="PF22924"/>
    </source>
</evidence>
<dbReference type="GO" id="GO:0003997">
    <property type="term" value="F:acyl-CoA oxidase activity"/>
    <property type="evidence" value="ECO:0007669"/>
    <property type="project" value="UniProtKB-EC"/>
</dbReference>
<dbReference type="GO" id="GO:0055088">
    <property type="term" value="P:lipid homeostasis"/>
    <property type="evidence" value="ECO:0007669"/>
    <property type="project" value="TreeGrafter"/>
</dbReference>
<protein>
    <recommendedName>
        <fullName evidence="4">acyl-CoA oxidase</fullName>
        <ecNumber evidence="4">1.3.3.6</ecNumber>
    </recommendedName>
</protein>
<dbReference type="GO" id="GO:0005777">
    <property type="term" value="C:peroxisome"/>
    <property type="evidence" value="ECO:0007669"/>
    <property type="project" value="UniProtKB-SubCell"/>
</dbReference>
<dbReference type="InterPro" id="IPR036250">
    <property type="entry name" value="AcylCo_DH-like_C"/>
</dbReference>
<evidence type="ECO:0000256" key="6">
    <source>
        <dbReference type="ARBA" id="ARBA00022827"/>
    </source>
</evidence>
<dbReference type="Gene3D" id="1.10.540.10">
    <property type="entry name" value="Acyl-CoA dehydrogenase/oxidase, N-terminal domain"/>
    <property type="match status" value="1"/>
</dbReference>
<name>A0A3B0SXI0_9ZZZZ</name>
<evidence type="ECO:0000256" key="2">
    <source>
        <dbReference type="ARBA" id="ARBA00004275"/>
    </source>
</evidence>
<comment type="cofactor">
    <cofactor evidence="1">
        <name>FAD</name>
        <dbReference type="ChEBI" id="CHEBI:57692"/>
    </cofactor>
</comment>
<dbReference type="Pfam" id="PF22924">
    <property type="entry name" value="ACOX_C_alpha1"/>
    <property type="match status" value="1"/>
</dbReference>
<dbReference type="Gene3D" id="1.20.140.10">
    <property type="entry name" value="Butyryl-CoA Dehydrogenase, subunit A, domain 3"/>
    <property type="match status" value="2"/>
</dbReference>
<dbReference type="Pfam" id="PF02771">
    <property type="entry name" value="Acyl-CoA_dh_N"/>
    <property type="match status" value="1"/>
</dbReference>
<evidence type="ECO:0000256" key="8">
    <source>
        <dbReference type="ARBA" id="ARBA00023002"/>
    </source>
</evidence>
<dbReference type="InterPro" id="IPR037069">
    <property type="entry name" value="AcylCoA_DH/ox_N_sf"/>
</dbReference>
<evidence type="ECO:0000256" key="3">
    <source>
        <dbReference type="ARBA" id="ARBA00006288"/>
    </source>
</evidence>
<dbReference type="EC" id="1.3.3.6" evidence="4"/>
<dbReference type="GO" id="GO:0071949">
    <property type="term" value="F:FAD binding"/>
    <property type="evidence" value="ECO:0007669"/>
    <property type="project" value="InterPro"/>
</dbReference>
<dbReference type="Pfam" id="PF01756">
    <property type="entry name" value="ACOX"/>
    <property type="match status" value="1"/>
</dbReference>
<dbReference type="InterPro" id="IPR006091">
    <property type="entry name" value="Acyl-CoA_Oxase/DH_mid-dom"/>
</dbReference>
<dbReference type="GO" id="GO:0005504">
    <property type="term" value="F:fatty acid binding"/>
    <property type="evidence" value="ECO:0007669"/>
    <property type="project" value="TreeGrafter"/>
</dbReference>
<dbReference type="EMBL" id="UOEL01000032">
    <property type="protein sequence ID" value="VAW10695.1"/>
    <property type="molecule type" value="Genomic_DNA"/>
</dbReference>
<evidence type="ECO:0000259" key="13">
    <source>
        <dbReference type="Pfam" id="PF02771"/>
    </source>
</evidence>
<dbReference type="FunFam" id="1.20.140.10:FF:000007">
    <property type="entry name" value="Acyl-coenzyme A oxidase"/>
    <property type="match status" value="1"/>
</dbReference>
<evidence type="ECO:0000256" key="10">
    <source>
        <dbReference type="ARBA" id="ARBA00023140"/>
    </source>
</evidence>
<dbReference type="SUPFAM" id="SSF47203">
    <property type="entry name" value="Acyl-CoA dehydrogenase C-terminal domain-like"/>
    <property type="match status" value="2"/>
</dbReference>
<organism evidence="15">
    <name type="scientific">hydrothermal vent metagenome</name>
    <dbReference type="NCBI Taxonomy" id="652676"/>
    <lineage>
        <taxon>unclassified sequences</taxon>
        <taxon>metagenomes</taxon>
        <taxon>ecological metagenomes</taxon>
    </lineage>
</organism>
<feature type="domain" description="Acyl-CoA dehydrogenase/oxidase N-terminal" evidence="13">
    <location>
        <begin position="155"/>
        <end position="259"/>
    </location>
</feature>
<dbReference type="Gene3D" id="2.40.110.10">
    <property type="entry name" value="Butyryl-CoA Dehydrogenase, subunit A, domain 2"/>
    <property type="match status" value="1"/>
</dbReference>
<sequence length="761" mass="86222">MYEKTYTPTILQYVPFFYVIWSDDLLSISEIDVIENAMKQDGSLSKYDINTMAAWFNKNRPPEEAEFKYWKRIINNSKVKLVESETYPLATFSQKMMNHYHSEGEFNDNLKHIEITLGIQPNHYKHLFDVEIEHETTSDLYDSKEIDAILKGKHATVIDGFRTFLDEPIFKWDIHRNKEKFRKVVLEQVQFLANKGYGAMAYPEAYGGTGNMEAYAAIFEHLMYVDGSLAIKFGVQFGLFGGSIQKLGTKKHHDKYLKNAGEAKLLGCFAMTETGHGSNVRGVKTTATYNKKTDSITIHTPGKNDNKEFIGNALHSKMASVFAQLIINGKNEGVHAILVPVRNEQYELLTGVTVEDNGYKLGLNGIDNGKIWFNQVSVPRENLLNKYGEIKDDGSYYSDIKNPSKRFFTMLGTLVGGRICVARAGLGGAKMALAIAIKYALKRRQFNDSIKVQEDLLMDYPTHQLRLTPLVASAYVYHITLDKMMQIYADESMPDKRKIETQAAGLKSIITWYANDAIQECREACGGKGYLIENRIADLKGDVDIFTTFEGDNIVLLLLAAKGVLSEFKAEFNSAGFTSVLKLLGTQLSDKLSATNPLYTNNIEPDHLYNPKFHKHAFDYRTRRLTYTLAMRIRSYIKKGIPSYQAFLKVQTHLLALAKAYSIELAYKTFTDFTDDLKDEKNRLLFNKLGTLYALNEIHKDASWFLEHGYIGSTKSKAIRKRVERLCTELRPHIGVLVDGFGIPEHCMSVPIANQDDGTPT</sequence>
<evidence type="ECO:0000313" key="15">
    <source>
        <dbReference type="EMBL" id="VAW10695.1"/>
    </source>
</evidence>
<gene>
    <name evidence="15" type="ORF">MNBD_BACTEROID03-2127</name>
</gene>
<dbReference type="InterPro" id="IPR009100">
    <property type="entry name" value="AcylCoA_DH/oxidase_NM_dom_sf"/>
</dbReference>
<evidence type="ECO:0000259" key="12">
    <source>
        <dbReference type="Pfam" id="PF02770"/>
    </source>
</evidence>
<keyword evidence="7" id="KW-0276">Fatty acid metabolism</keyword>
<dbReference type="FunFam" id="1.20.140.10:FF:000010">
    <property type="entry name" value="Acyl-coenzyme A oxidase"/>
    <property type="match status" value="1"/>
</dbReference>
<dbReference type="FunFam" id="2.40.110.10:FF:000005">
    <property type="entry name" value="Acyl-coenzyme A oxidase"/>
    <property type="match status" value="1"/>
</dbReference>
<dbReference type="InterPro" id="IPR002655">
    <property type="entry name" value="Acyl-CoA_oxidase_C"/>
</dbReference>
<dbReference type="SUPFAM" id="SSF56645">
    <property type="entry name" value="Acyl-CoA dehydrogenase NM domain-like"/>
    <property type="match status" value="1"/>
</dbReference>
<keyword evidence="5" id="KW-0285">Flavoprotein</keyword>
<keyword evidence="6" id="KW-0274">FAD</keyword>
<dbReference type="AlphaFoldDB" id="A0A3B0SXI0"/>
<reference evidence="15" key="1">
    <citation type="submission" date="2018-06" db="EMBL/GenBank/DDBJ databases">
        <authorList>
            <person name="Zhirakovskaya E."/>
        </authorList>
    </citation>
    <scope>NUCLEOTIDE SEQUENCE</scope>
</reference>
<dbReference type="PANTHER" id="PTHR10909:SF378">
    <property type="entry name" value="ACYL-COENZYME A OXIDASE"/>
    <property type="match status" value="1"/>
</dbReference>
<dbReference type="GO" id="GO:0033540">
    <property type="term" value="P:fatty acid beta-oxidation using acyl-CoA oxidase"/>
    <property type="evidence" value="ECO:0007669"/>
    <property type="project" value="TreeGrafter"/>
</dbReference>
<keyword evidence="10" id="KW-0576">Peroxisome</keyword>
<comment type="similarity">
    <text evidence="3">Belongs to the acyl-CoA oxidase family.</text>
</comment>
<dbReference type="PANTHER" id="PTHR10909">
    <property type="entry name" value="ELECTRON TRANSPORT OXIDOREDUCTASE"/>
    <property type="match status" value="1"/>
</dbReference>
<feature type="domain" description="Acyl-CoA oxidase/dehydrogenase middle" evidence="12">
    <location>
        <begin position="268"/>
        <end position="376"/>
    </location>
</feature>
<dbReference type="Pfam" id="PF02770">
    <property type="entry name" value="Acyl-CoA_dh_M"/>
    <property type="match status" value="1"/>
</dbReference>
<dbReference type="InterPro" id="IPR012258">
    <property type="entry name" value="Acyl-CoA_oxidase"/>
</dbReference>
<dbReference type="InterPro" id="IPR046373">
    <property type="entry name" value="Acyl-CoA_Oxase/DH_mid-dom_sf"/>
</dbReference>
<comment type="subcellular location">
    <subcellularLocation>
        <location evidence="2">Peroxisome</location>
    </subcellularLocation>
</comment>
<feature type="domain" description="Acyl-CoA oxidase C-alpha1" evidence="14">
    <location>
        <begin position="412"/>
        <end position="563"/>
    </location>
</feature>
<keyword evidence="8" id="KW-0560">Oxidoreductase</keyword>
<dbReference type="InterPro" id="IPR055060">
    <property type="entry name" value="ACOX_C_alpha1"/>
</dbReference>
<accession>A0A3B0SXI0</accession>
<evidence type="ECO:0000256" key="5">
    <source>
        <dbReference type="ARBA" id="ARBA00022630"/>
    </source>
</evidence>
<proteinExistence type="inferred from homology"/>
<keyword evidence="9" id="KW-0443">Lipid metabolism</keyword>
<feature type="domain" description="Acyl-CoA oxidase C-terminal" evidence="11">
    <location>
        <begin position="613"/>
        <end position="756"/>
    </location>
</feature>
<evidence type="ECO:0000256" key="4">
    <source>
        <dbReference type="ARBA" id="ARBA00012870"/>
    </source>
</evidence>
<evidence type="ECO:0000259" key="11">
    <source>
        <dbReference type="Pfam" id="PF01756"/>
    </source>
</evidence>
<dbReference type="InterPro" id="IPR013786">
    <property type="entry name" value="AcylCoA_DH/ox_N"/>
</dbReference>
<evidence type="ECO:0000256" key="7">
    <source>
        <dbReference type="ARBA" id="ARBA00022832"/>
    </source>
</evidence>
<evidence type="ECO:0000256" key="1">
    <source>
        <dbReference type="ARBA" id="ARBA00001974"/>
    </source>
</evidence>
<evidence type="ECO:0000256" key="9">
    <source>
        <dbReference type="ARBA" id="ARBA00023098"/>
    </source>
</evidence>